<dbReference type="EMBL" id="JAENII010000015">
    <property type="protein sequence ID" value="MBK1828598.1"/>
    <property type="molecule type" value="Genomic_DNA"/>
</dbReference>
<dbReference type="AlphaFoldDB" id="A0A934RFC7"/>
<protein>
    <submittedName>
        <fullName evidence="2">Uncharacterized protein</fullName>
    </submittedName>
</protein>
<proteinExistence type="predicted"/>
<feature type="chain" id="PRO_5037758675" evidence="1">
    <location>
        <begin position="23"/>
        <end position="131"/>
    </location>
</feature>
<keyword evidence="3" id="KW-1185">Reference proteome</keyword>
<evidence type="ECO:0000313" key="3">
    <source>
        <dbReference type="Proteomes" id="UP000658278"/>
    </source>
</evidence>
<evidence type="ECO:0000256" key="1">
    <source>
        <dbReference type="SAM" id="SignalP"/>
    </source>
</evidence>
<name>A0A934RFC7_9BACT</name>
<dbReference type="RefSeq" id="WP_200282372.1">
    <property type="nucleotide sequence ID" value="NZ_JAENII010000015.1"/>
</dbReference>
<keyword evidence="1" id="KW-0732">Signal</keyword>
<feature type="signal peptide" evidence="1">
    <location>
        <begin position="1"/>
        <end position="22"/>
    </location>
</feature>
<dbReference type="Proteomes" id="UP000658278">
    <property type="component" value="Unassembled WGS sequence"/>
</dbReference>
<evidence type="ECO:0000313" key="2">
    <source>
        <dbReference type="EMBL" id="MBK1828598.1"/>
    </source>
</evidence>
<accession>A0A934RFC7</accession>
<sequence>MIRKATALVLLMLLGLYLPAAAMPVCLCLGPQSSLADPCCQEEATCCDPQAADASDCCGEPECCVLVSGIPEGMEPQASQLPVPLAAPLPVVTTADFVVVPMAHQLALCRPSGCSPPTGDPVRIAFGVWRL</sequence>
<reference evidence="2" key="1">
    <citation type="submission" date="2021-01" db="EMBL/GenBank/DDBJ databases">
        <title>Modified the classification status of verrucomicrobia.</title>
        <authorList>
            <person name="Feng X."/>
        </authorList>
    </citation>
    <scope>NUCLEOTIDE SEQUENCE</scope>
    <source>
        <strain evidence="2">KCTC 22201</strain>
    </source>
</reference>
<organism evidence="2 3">
    <name type="scientific">Haloferula rosea</name>
    <dbReference type="NCBI Taxonomy" id="490093"/>
    <lineage>
        <taxon>Bacteria</taxon>
        <taxon>Pseudomonadati</taxon>
        <taxon>Verrucomicrobiota</taxon>
        <taxon>Verrucomicrobiia</taxon>
        <taxon>Verrucomicrobiales</taxon>
        <taxon>Verrucomicrobiaceae</taxon>
        <taxon>Haloferula</taxon>
    </lineage>
</organism>
<comment type="caution">
    <text evidence="2">The sequence shown here is derived from an EMBL/GenBank/DDBJ whole genome shotgun (WGS) entry which is preliminary data.</text>
</comment>
<gene>
    <name evidence="2" type="ORF">JIN81_16315</name>
</gene>